<keyword evidence="1" id="KW-0418">Kinase</keyword>
<keyword evidence="1" id="KW-0808">Transferase</keyword>
<dbReference type="Gene3D" id="3.40.50.300">
    <property type="entry name" value="P-loop containing nucleotide triphosphate hydrolases"/>
    <property type="match status" value="1"/>
</dbReference>
<organism evidence="1 2">
    <name type="scientific">Saccharicrinis carchari</name>
    <dbReference type="NCBI Taxonomy" id="1168039"/>
    <lineage>
        <taxon>Bacteria</taxon>
        <taxon>Pseudomonadati</taxon>
        <taxon>Bacteroidota</taxon>
        <taxon>Bacteroidia</taxon>
        <taxon>Marinilabiliales</taxon>
        <taxon>Marinilabiliaceae</taxon>
        <taxon>Saccharicrinis</taxon>
    </lineage>
</organism>
<dbReference type="OrthoDB" id="9781180at2"/>
<reference evidence="1 2" key="1">
    <citation type="submission" date="2017-05" db="EMBL/GenBank/DDBJ databases">
        <authorList>
            <person name="Varghese N."/>
            <person name="Submissions S."/>
        </authorList>
    </citation>
    <scope>NUCLEOTIDE SEQUENCE [LARGE SCALE GENOMIC DNA]</scope>
    <source>
        <strain evidence="1 2">DSM 27040</strain>
    </source>
</reference>
<accession>A0A521EQW5</accession>
<gene>
    <name evidence="1" type="ORF">SAMN06265379_110122</name>
</gene>
<dbReference type="AlphaFoldDB" id="A0A521EQW5"/>
<proteinExistence type="predicted"/>
<name>A0A521EQW5_SACCC</name>
<dbReference type="GO" id="GO:0016301">
    <property type="term" value="F:kinase activity"/>
    <property type="evidence" value="ECO:0007669"/>
    <property type="project" value="UniProtKB-KW"/>
</dbReference>
<dbReference type="RefSeq" id="WP_142534427.1">
    <property type="nucleotide sequence ID" value="NZ_FXTB01000010.1"/>
</dbReference>
<dbReference type="EMBL" id="FXTB01000010">
    <property type="protein sequence ID" value="SMO86329.1"/>
    <property type="molecule type" value="Genomic_DNA"/>
</dbReference>
<dbReference type="Pfam" id="PF13189">
    <property type="entry name" value="Cytidylate_kin2"/>
    <property type="match status" value="1"/>
</dbReference>
<dbReference type="InterPro" id="IPR027417">
    <property type="entry name" value="P-loop_NTPase"/>
</dbReference>
<dbReference type="Proteomes" id="UP000319040">
    <property type="component" value="Unassembled WGS sequence"/>
</dbReference>
<evidence type="ECO:0000313" key="1">
    <source>
        <dbReference type="EMBL" id="SMO86329.1"/>
    </source>
</evidence>
<keyword evidence="2" id="KW-1185">Reference proteome</keyword>
<protein>
    <submittedName>
        <fullName evidence="1">Cytidylate kinase</fullName>
    </submittedName>
</protein>
<sequence>MENVFLKYMLRREGKAEVNQPPLADGPVFTISREYGCPGKRIAKHLSEVLNKKLNHEGRTEKWRWLSKEIIDESARELKLSPTLVKNLSEYKNRSFLDNLALFFSDTYYPSDAKINNTIANFIHTAASQGNVIIVGRAAEAITKNFKKSFHLKLMAPLNWRAEKISTDLGISMSEAKRECQEMDKRRFMFRSYFEKGVPDVEFYDASFNCKEMTDDEIVELMVIIAETRGFI</sequence>
<evidence type="ECO:0000313" key="2">
    <source>
        <dbReference type="Proteomes" id="UP000319040"/>
    </source>
</evidence>